<dbReference type="EMBL" id="BARW01019321">
    <property type="protein sequence ID" value="GAI93943.1"/>
    <property type="molecule type" value="Genomic_DNA"/>
</dbReference>
<organism evidence="1">
    <name type="scientific">marine sediment metagenome</name>
    <dbReference type="NCBI Taxonomy" id="412755"/>
    <lineage>
        <taxon>unclassified sequences</taxon>
        <taxon>metagenomes</taxon>
        <taxon>ecological metagenomes</taxon>
    </lineage>
</organism>
<comment type="caution">
    <text evidence="1">The sequence shown here is derived from an EMBL/GenBank/DDBJ whole genome shotgun (WGS) entry which is preliminary data.</text>
</comment>
<sequence length="242" mass="25444">MALSLTGWTTIVDLVSEGQDISDAYDVAFANIDLAITQVNTLTSPLSTLYVPQAVDPAHAEGQVFYADGDKALTLQTDVTDYQIHLPTDVVIRVINKTGVDIAAGKAIRNGGIDTPSSRIKAVLAKGDLLTTAFVIGITATLIPIDGEGWVVANGHVDNIDTSLLAVGGTIALSDTNAGELVQVFPDIVSTLGTVIISNALTGKLFVKIDNLIAFPQATGYFKGQNVPLYALTTTPQDIVDY</sequence>
<name>X1SLX0_9ZZZZ</name>
<protein>
    <submittedName>
        <fullName evidence="1">Uncharacterized protein</fullName>
    </submittedName>
</protein>
<accession>X1SLX0</accession>
<evidence type="ECO:0000313" key="1">
    <source>
        <dbReference type="EMBL" id="GAI93943.1"/>
    </source>
</evidence>
<proteinExistence type="predicted"/>
<reference evidence="1" key="1">
    <citation type="journal article" date="2014" name="Front. Microbiol.">
        <title>High frequency of phylogenetically diverse reductive dehalogenase-homologous genes in deep subseafloor sedimentary metagenomes.</title>
        <authorList>
            <person name="Kawai M."/>
            <person name="Futagami T."/>
            <person name="Toyoda A."/>
            <person name="Takaki Y."/>
            <person name="Nishi S."/>
            <person name="Hori S."/>
            <person name="Arai W."/>
            <person name="Tsubouchi T."/>
            <person name="Morono Y."/>
            <person name="Uchiyama I."/>
            <person name="Ito T."/>
            <person name="Fujiyama A."/>
            <person name="Inagaki F."/>
            <person name="Takami H."/>
        </authorList>
    </citation>
    <scope>NUCLEOTIDE SEQUENCE</scope>
    <source>
        <strain evidence="1">Expedition CK06-06</strain>
    </source>
</reference>
<dbReference type="AlphaFoldDB" id="X1SLX0"/>
<gene>
    <name evidence="1" type="ORF">S12H4_32879</name>
</gene>
<feature type="non-terminal residue" evidence="1">
    <location>
        <position position="242"/>
    </location>
</feature>